<protein>
    <submittedName>
        <fullName evidence="1">Uncharacterized protein</fullName>
    </submittedName>
</protein>
<accession>D2U0S7</accession>
<reference evidence="1" key="1">
    <citation type="journal article" date="2010" name="Insect Mol. Biol.">
        <title>The draft genome sequence of Arsenophonus nasoniae, son-killer bacterium of Nasonia vitripennis, reveals genes associated with virulence and symbiosis.</title>
        <authorList>
            <person name="Wilkes T."/>
            <person name="Darby A.C."/>
            <person name="Choi J."/>
            <person name="Colborne J.K."/>
            <person name="Werren J.H."/>
            <person name="Hurst G.D.D."/>
        </authorList>
    </citation>
    <scope>NUCLEOTIDE SEQUENCE</scope>
</reference>
<gene>
    <name evidence="1" type="ORF">ARN_21150</name>
</gene>
<proteinExistence type="predicted"/>
<organism evidence="1">
    <name type="scientific">Arsenophonus nasoniae</name>
    <name type="common">son-killer infecting Nasonia vitripennis</name>
    <dbReference type="NCBI Taxonomy" id="638"/>
    <lineage>
        <taxon>Bacteria</taxon>
        <taxon>Pseudomonadati</taxon>
        <taxon>Pseudomonadota</taxon>
        <taxon>Gammaproteobacteria</taxon>
        <taxon>Enterobacterales</taxon>
        <taxon>Morganellaceae</taxon>
        <taxon>Arsenophonus</taxon>
    </lineage>
</organism>
<evidence type="ECO:0000313" key="1">
    <source>
        <dbReference type="EMBL" id="CBA74071.1"/>
    </source>
</evidence>
<name>D2U0S7_9GAMM</name>
<dbReference type="AlphaFoldDB" id="D2U0S7"/>
<dbReference type="EMBL" id="FN545218">
    <property type="protein sequence ID" value="CBA74071.1"/>
    <property type="molecule type" value="Genomic_DNA"/>
</dbReference>
<sequence length="50" mass="6070">MNHDYFPLFSNEKIEISKIFFLLKKREYASLTLHIPFWFFPDIGQFASQN</sequence>